<reference evidence="3" key="1">
    <citation type="submission" date="2021-03" db="EMBL/GenBank/DDBJ databases">
        <title>Antimicrobial resistance genes in bacteria isolated from Japanese honey, and their potential for conferring macrolide and lincosamide resistance in the American foulbrood pathogen Paenibacillus larvae.</title>
        <authorList>
            <person name="Okamoto M."/>
            <person name="Kumagai M."/>
            <person name="Kanamori H."/>
            <person name="Takamatsu D."/>
        </authorList>
    </citation>
    <scope>NUCLEOTIDE SEQUENCE</scope>
    <source>
        <strain evidence="3">J2TS6</strain>
    </source>
</reference>
<dbReference type="InterPro" id="IPR006037">
    <property type="entry name" value="RCK_C"/>
</dbReference>
<proteinExistence type="predicted"/>
<evidence type="ECO:0000313" key="3">
    <source>
        <dbReference type="EMBL" id="GIO32073.1"/>
    </source>
</evidence>
<keyword evidence="4" id="KW-1185">Reference proteome</keyword>
<dbReference type="GO" id="GO:0008324">
    <property type="term" value="F:monoatomic cation transmembrane transporter activity"/>
    <property type="evidence" value="ECO:0007669"/>
    <property type="project" value="InterPro"/>
</dbReference>
<dbReference type="Gene3D" id="3.40.50.720">
    <property type="entry name" value="NAD(P)-binding Rossmann-like Domain"/>
    <property type="match status" value="1"/>
</dbReference>
<evidence type="ECO:0000259" key="1">
    <source>
        <dbReference type="PROSITE" id="PS51201"/>
    </source>
</evidence>
<accession>A0A919XKU6</accession>
<dbReference type="Pfam" id="PF02254">
    <property type="entry name" value="TrkA_N"/>
    <property type="match status" value="1"/>
</dbReference>
<name>A0A919XKU6_9BACL</name>
<dbReference type="InterPro" id="IPR050721">
    <property type="entry name" value="Trk_Ktr_HKT_K-transport"/>
</dbReference>
<dbReference type="InterPro" id="IPR036721">
    <property type="entry name" value="RCK_C_sf"/>
</dbReference>
<sequence>MAKKQYAVIGMGRFGFSVANALSEMGFDVLAIDSNEQRTQAVSNIVTHAVSADCTDEEALRALGIRNFDVVVVAIGEDIQSSILTTLILKDIGVGTIIVKAQNELHGKVLNKIGADKVIYPERDMGVRVAHHLISPNILDYIEISEDYSILEMRVSQEMIGKNLKELDVRARFGCNVMAIKRGAKMNISPNADDRLAEGDVLVIVGETGNLTKMELAYPK</sequence>
<comment type="caution">
    <text evidence="3">The sequence shown here is derived from an EMBL/GenBank/DDBJ whole genome shotgun (WGS) entry which is preliminary data.</text>
</comment>
<feature type="domain" description="RCK C-terminal" evidence="2">
    <location>
        <begin position="136"/>
        <end position="220"/>
    </location>
</feature>
<dbReference type="Pfam" id="PF02080">
    <property type="entry name" value="TrkA_C"/>
    <property type="match status" value="1"/>
</dbReference>
<dbReference type="PANTHER" id="PTHR43833:SF7">
    <property type="entry name" value="KTR SYSTEM POTASSIUM UPTAKE PROTEIN C"/>
    <property type="match status" value="1"/>
</dbReference>
<feature type="domain" description="RCK N-terminal" evidence="1">
    <location>
        <begin position="3"/>
        <end position="119"/>
    </location>
</feature>
<dbReference type="InterPro" id="IPR003148">
    <property type="entry name" value="RCK_N"/>
</dbReference>
<gene>
    <name evidence="3" type="ORF">J2TS6_32140</name>
</gene>
<dbReference type="GO" id="GO:0006813">
    <property type="term" value="P:potassium ion transport"/>
    <property type="evidence" value="ECO:0007669"/>
    <property type="project" value="InterPro"/>
</dbReference>
<dbReference type="PROSITE" id="PS51202">
    <property type="entry name" value="RCK_C"/>
    <property type="match status" value="1"/>
</dbReference>
<dbReference type="PANTHER" id="PTHR43833">
    <property type="entry name" value="POTASSIUM CHANNEL PROTEIN 2-RELATED-RELATED"/>
    <property type="match status" value="1"/>
</dbReference>
<dbReference type="RefSeq" id="WP_212957931.1">
    <property type="nucleotide sequence ID" value="NZ_BORQ01000003.1"/>
</dbReference>
<organism evidence="3 4">
    <name type="scientific">Paenibacillus albilobatus</name>
    <dbReference type="NCBI Taxonomy" id="2716884"/>
    <lineage>
        <taxon>Bacteria</taxon>
        <taxon>Bacillati</taxon>
        <taxon>Bacillota</taxon>
        <taxon>Bacilli</taxon>
        <taxon>Bacillales</taxon>
        <taxon>Paenibacillaceae</taxon>
        <taxon>Paenibacillus</taxon>
    </lineage>
</organism>
<protein>
    <submittedName>
        <fullName evidence="3">Potassium transporter Trk</fullName>
    </submittedName>
</protein>
<dbReference type="EMBL" id="BORQ01000003">
    <property type="protein sequence ID" value="GIO32073.1"/>
    <property type="molecule type" value="Genomic_DNA"/>
</dbReference>
<dbReference type="AlphaFoldDB" id="A0A919XKU6"/>
<evidence type="ECO:0000259" key="2">
    <source>
        <dbReference type="PROSITE" id="PS51202"/>
    </source>
</evidence>
<dbReference type="SUPFAM" id="SSF116726">
    <property type="entry name" value="TrkA C-terminal domain-like"/>
    <property type="match status" value="1"/>
</dbReference>
<dbReference type="PROSITE" id="PS51201">
    <property type="entry name" value="RCK_N"/>
    <property type="match status" value="1"/>
</dbReference>
<dbReference type="Proteomes" id="UP000679779">
    <property type="component" value="Unassembled WGS sequence"/>
</dbReference>
<evidence type="ECO:0000313" key="4">
    <source>
        <dbReference type="Proteomes" id="UP000679779"/>
    </source>
</evidence>
<dbReference type="InterPro" id="IPR036291">
    <property type="entry name" value="NAD(P)-bd_dom_sf"/>
</dbReference>
<dbReference type="SUPFAM" id="SSF51735">
    <property type="entry name" value="NAD(P)-binding Rossmann-fold domains"/>
    <property type="match status" value="1"/>
</dbReference>
<dbReference type="Gene3D" id="3.30.70.1450">
    <property type="entry name" value="Regulator of K+ conductance, C-terminal domain"/>
    <property type="match status" value="1"/>
</dbReference>